<name>A0A4C1Z9E2_EUMVA</name>
<evidence type="ECO:0000313" key="2">
    <source>
        <dbReference type="EMBL" id="GBP83267.1"/>
    </source>
</evidence>
<proteinExistence type="predicted"/>
<keyword evidence="3" id="KW-1185">Reference proteome</keyword>
<feature type="region of interest" description="Disordered" evidence="1">
    <location>
        <begin position="42"/>
        <end position="90"/>
    </location>
</feature>
<dbReference type="AlphaFoldDB" id="A0A4C1Z9E2"/>
<sequence length="118" mass="13547">MSWEMKMPECCCPGLGVRDLDSMNFHENIKMGRMRLCCAGRARKESQRRSQGHAKGKWIFKPRGTRSGRTRRPRSTLTSARPRGNRDERAAQLRSILQSSEDVTDGDCQERNTILLHT</sequence>
<reference evidence="2 3" key="1">
    <citation type="journal article" date="2019" name="Commun. Biol.">
        <title>The bagworm genome reveals a unique fibroin gene that provides high tensile strength.</title>
        <authorList>
            <person name="Kono N."/>
            <person name="Nakamura H."/>
            <person name="Ohtoshi R."/>
            <person name="Tomita M."/>
            <person name="Numata K."/>
            <person name="Arakawa K."/>
        </authorList>
    </citation>
    <scope>NUCLEOTIDE SEQUENCE [LARGE SCALE GENOMIC DNA]</scope>
</reference>
<dbReference type="EMBL" id="BGZK01001612">
    <property type="protein sequence ID" value="GBP83267.1"/>
    <property type="molecule type" value="Genomic_DNA"/>
</dbReference>
<gene>
    <name evidence="2" type="ORF">EVAR_97484_1</name>
</gene>
<comment type="caution">
    <text evidence="2">The sequence shown here is derived from an EMBL/GenBank/DDBJ whole genome shotgun (WGS) entry which is preliminary data.</text>
</comment>
<dbReference type="Proteomes" id="UP000299102">
    <property type="component" value="Unassembled WGS sequence"/>
</dbReference>
<evidence type="ECO:0000313" key="3">
    <source>
        <dbReference type="Proteomes" id="UP000299102"/>
    </source>
</evidence>
<protein>
    <submittedName>
        <fullName evidence="2">Uncharacterized protein</fullName>
    </submittedName>
</protein>
<organism evidence="2 3">
    <name type="scientific">Eumeta variegata</name>
    <name type="common">Bagworm moth</name>
    <name type="synonym">Eumeta japonica</name>
    <dbReference type="NCBI Taxonomy" id="151549"/>
    <lineage>
        <taxon>Eukaryota</taxon>
        <taxon>Metazoa</taxon>
        <taxon>Ecdysozoa</taxon>
        <taxon>Arthropoda</taxon>
        <taxon>Hexapoda</taxon>
        <taxon>Insecta</taxon>
        <taxon>Pterygota</taxon>
        <taxon>Neoptera</taxon>
        <taxon>Endopterygota</taxon>
        <taxon>Lepidoptera</taxon>
        <taxon>Glossata</taxon>
        <taxon>Ditrysia</taxon>
        <taxon>Tineoidea</taxon>
        <taxon>Psychidae</taxon>
        <taxon>Oiketicinae</taxon>
        <taxon>Eumeta</taxon>
    </lineage>
</organism>
<accession>A0A4C1Z9E2</accession>
<feature type="compositionally biased region" description="Basic residues" evidence="1">
    <location>
        <begin position="50"/>
        <end position="74"/>
    </location>
</feature>
<evidence type="ECO:0000256" key="1">
    <source>
        <dbReference type="SAM" id="MobiDB-lite"/>
    </source>
</evidence>